<dbReference type="PANTHER" id="PTHR45436">
    <property type="entry name" value="SENSOR HISTIDINE KINASE YKOH"/>
    <property type="match status" value="1"/>
</dbReference>
<dbReference type="SUPFAM" id="SSF158472">
    <property type="entry name" value="HAMP domain-like"/>
    <property type="match status" value="1"/>
</dbReference>
<dbReference type="GO" id="GO:0000155">
    <property type="term" value="F:phosphorelay sensor kinase activity"/>
    <property type="evidence" value="ECO:0007669"/>
    <property type="project" value="InterPro"/>
</dbReference>
<dbReference type="Gene3D" id="6.10.340.10">
    <property type="match status" value="1"/>
</dbReference>
<gene>
    <name evidence="19" type="ORF">IW252_002374</name>
</gene>
<evidence type="ECO:0000256" key="13">
    <source>
        <dbReference type="ARBA" id="ARBA00023136"/>
    </source>
</evidence>
<reference evidence="19" key="1">
    <citation type="submission" date="2020-11" db="EMBL/GenBank/DDBJ databases">
        <title>Sequencing the genomes of 1000 actinobacteria strains.</title>
        <authorList>
            <person name="Klenk H.-P."/>
        </authorList>
    </citation>
    <scope>NUCLEOTIDE SEQUENCE</scope>
    <source>
        <strain evidence="19">DSM 26152</strain>
    </source>
</reference>
<keyword evidence="6 19" id="KW-0808">Transferase</keyword>
<accession>A0A931GGB3</accession>
<evidence type="ECO:0000256" key="4">
    <source>
        <dbReference type="ARBA" id="ARBA00022475"/>
    </source>
</evidence>
<evidence type="ECO:0000256" key="11">
    <source>
        <dbReference type="ARBA" id="ARBA00022989"/>
    </source>
</evidence>
<feature type="domain" description="Histidine kinase" evidence="17">
    <location>
        <begin position="285"/>
        <end position="501"/>
    </location>
</feature>
<evidence type="ECO:0000313" key="20">
    <source>
        <dbReference type="Proteomes" id="UP000625033"/>
    </source>
</evidence>
<dbReference type="PRINTS" id="PR00344">
    <property type="entry name" value="BCTRLSENSOR"/>
</dbReference>
<dbReference type="EC" id="2.7.13.3" evidence="3"/>
<dbReference type="InterPro" id="IPR050428">
    <property type="entry name" value="TCS_sensor_his_kinase"/>
</dbReference>
<evidence type="ECO:0000256" key="16">
    <source>
        <dbReference type="SAM" id="Phobius"/>
    </source>
</evidence>
<sequence>MRPRIVWRLAGLLWRRSLQLRVVTMTLSLSVLALGATGLFLSHQIASGLFDDRFRQVESEAVSGLNYVKATFESLQASDSDQVKTDVMDTLQQAEGDGVNVQRSFVLSPLPGDTDLYVPATTSPGLTTSVVPVDLERVVSEQSGVYWESMSFTKDNVDVAGLAFGTRVSLPPGRDYGLYLIYDLSSVEETLGFFHRTVALAGGLLLIVIGIIAWYTTRLVVRPVSTAANASERLASGHLEERMEVAGEDELARLGESFNHMAGNLQDQIVQLATLSQMQQRFVSDVSHELRTPLTTVAMAAEVLHDARKDFDPVNQRSAELLYNEVGRFQNLLNDLLEISRFDAGAAVLDTDEFDLMPVVKRVIQTAEPHAQQAGAELHVHHNGPCLVEMDPRRIERVVRNLVMNAIEHSEGRRIDLYVASNESAVALAVRDHGLGMSAEQAERVFDRFWRADPARARTTGGSGLGLSIATEDTRLHGGRLDAWGQPGEGACFRLTLPKRVGGSIAVVPLALPPVEPSPRELEAGHGTAPEQGRSTS</sequence>
<dbReference type="Gene3D" id="3.30.565.10">
    <property type="entry name" value="Histidine kinase-like ATPase, C-terminal domain"/>
    <property type="match status" value="1"/>
</dbReference>
<dbReference type="NCBIfam" id="NF040691">
    <property type="entry name" value="MtrAB_MtrB"/>
    <property type="match status" value="1"/>
</dbReference>
<dbReference type="InterPro" id="IPR003660">
    <property type="entry name" value="HAMP_dom"/>
</dbReference>
<evidence type="ECO:0000256" key="1">
    <source>
        <dbReference type="ARBA" id="ARBA00000085"/>
    </source>
</evidence>
<dbReference type="Pfam" id="PF02518">
    <property type="entry name" value="HATPase_c"/>
    <property type="match status" value="1"/>
</dbReference>
<dbReference type="FunFam" id="1.10.287.130:FF:000010">
    <property type="entry name" value="Two-component sensor histidine kinase"/>
    <property type="match status" value="1"/>
</dbReference>
<protein>
    <recommendedName>
        <fullName evidence="14">Sensor histidine kinase MtrB</fullName>
        <ecNumber evidence="3">2.7.13.3</ecNumber>
    </recommendedName>
</protein>
<comment type="subcellular location">
    <subcellularLocation>
        <location evidence="2">Cell membrane</location>
        <topology evidence="2">Multi-pass membrane protein</topology>
    </subcellularLocation>
</comment>
<dbReference type="Pfam" id="PF00672">
    <property type="entry name" value="HAMP"/>
    <property type="match status" value="1"/>
</dbReference>
<dbReference type="SMART" id="SM00304">
    <property type="entry name" value="HAMP"/>
    <property type="match status" value="1"/>
</dbReference>
<evidence type="ECO:0000256" key="9">
    <source>
        <dbReference type="ARBA" id="ARBA00022777"/>
    </source>
</evidence>
<dbReference type="CDD" id="cd00082">
    <property type="entry name" value="HisKA"/>
    <property type="match status" value="1"/>
</dbReference>
<dbReference type="SMART" id="SM00387">
    <property type="entry name" value="HATPase_c"/>
    <property type="match status" value="1"/>
</dbReference>
<evidence type="ECO:0000256" key="14">
    <source>
        <dbReference type="ARBA" id="ARBA00035305"/>
    </source>
</evidence>
<keyword evidence="9 19" id="KW-0418">Kinase</keyword>
<evidence type="ECO:0000259" key="17">
    <source>
        <dbReference type="PROSITE" id="PS50109"/>
    </source>
</evidence>
<dbReference type="AlphaFoldDB" id="A0A931GGB3"/>
<dbReference type="Gene3D" id="1.10.287.130">
    <property type="match status" value="1"/>
</dbReference>
<dbReference type="SMART" id="SM00388">
    <property type="entry name" value="HisKA"/>
    <property type="match status" value="1"/>
</dbReference>
<keyword evidence="11 16" id="KW-1133">Transmembrane helix</keyword>
<dbReference type="SUPFAM" id="SSF55874">
    <property type="entry name" value="ATPase domain of HSP90 chaperone/DNA topoisomerase II/histidine kinase"/>
    <property type="match status" value="1"/>
</dbReference>
<dbReference type="FunFam" id="3.30.565.10:FF:000013">
    <property type="entry name" value="Two-component sensor histidine kinase"/>
    <property type="match status" value="1"/>
</dbReference>
<feature type="transmembrane region" description="Helical" evidence="16">
    <location>
        <begin position="193"/>
        <end position="215"/>
    </location>
</feature>
<dbReference type="CDD" id="cd00075">
    <property type="entry name" value="HATPase"/>
    <property type="match status" value="1"/>
</dbReference>
<dbReference type="PROSITE" id="PS50885">
    <property type="entry name" value="HAMP"/>
    <property type="match status" value="1"/>
</dbReference>
<dbReference type="PROSITE" id="PS50109">
    <property type="entry name" value="HIS_KIN"/>
    <property type="match status" value="1"/>
</dbReference>
<keyword evidence="13 16" id="KW-0472">Membrane</keyword>
<dbReference type="RefSeq" id="WP_331271533.1">
    <property type="nucleotide sequence ID" value="NZ_JADOTZ010000001.1"/>
</dbReference>
<dbReference type="InterPro" id="IPR004358">
    <property type="entry name" value="Sig_transdc_His_kin-like_C"/>
</dbReference>
<keyword evidence="5" id="KW-0597">Phosphoprotein</keyword>
<dbReference type="SUPFAM" id="SSF47384">
    <property type="entry name" value="Homodimeric domain of signal transducing histidine kinase"/>
    <property type="match status" value="1"/>
</dbReference>
<dbReference type="PANTHER" id="PTHR45436:SF5">
    <property type="entry name" value="SENSOR HISTIDINE KINASE TRCS"/>
    <property type="match status" value="1"/>
</dbReference>
<evidence type="ECO:0000313" key="19">
    <source>
        <dbReference type="EMBL" id="MBG6085607.1"/>
    </source>
</evidence>
<keyword evidence="12" id="KW-0902">Two-component regulatory system</keyword>
<evidence type="ECO:0000256" key="15">
    <source>
        <dbReference type="SAM" id="MobiDB-lite"/>
    </source>
</evidence>
<dbReference type="GO" id="GO:0005524">
    <property type="term" value="F:ATP binding"/>
    <property type="evidence" value="ECO:0007669"/>
    <property type="project" value="UniProtKB-KW"/>
</dbReference>
<feature type="region of interest" description="Disordered" evidence="15">
    <location>
        <begin position="514"/>
        <end position="537"/>
    </location>
</feature>
<dbReference type="InterPro" id="IPR005467">
    <property type="entry name" value="His_kinase_dom"/>
</dbReference>
<evidence type="ECO:0000256" key="12">
    <source>
        <dbReference type="ARBA" id="ARBA00023012"/>
    </source>
</evidence>
<keyword evidence="20" id="KW-1185">Reference proteome</keyword>
<evidence type="ECO:0000256" key="6">
    <source>
        <dbReference type="ARBA" id="ARBA00022679"/>
    </source>
</evidence>
<keyword evidence="7 16" id="KW-0812">Transmembrane</keyword>
<dbReference type="CDD" id="cd06225">
    <property type="entry name" value="HAMP"/>
    <property type="match status" value="1"/>
</dbReference>
<comment type="caution">
    <text evidence="19">The sequence shown here is derived from an EMBL/GenBank/DDBJ whole genome shotgun (WGS) entry which is preliminary data.</text>
</comment>
<evidence type="ECO:0000256" key="2">
    <source>
        <dbReference type="ARBA" id="ARBA00004651"/>
    </source>
</evidence>
<evidence type="ECO:0000256" key="5">
    <source>
        <dbReference type="ARBA" id="ARBA00022553"/>
    </source>
</evidence>
<dbReference type="InterPro" id="IPR047669">
    <property type="entry name" value="MtrAB_MtrB"/>
</dbReference>
<dbReference type="InterPro" id="IPR036890">
    <property type="entry name" value="HATPase_C_sf"/>
</dbReference>
<evidence type="ECO:0000256" key="8">
    <source>
        <dbReference type="ARBA" id="ARBA00022741"/>
    </source>
</evidence>
<dbReference type="InterPro" id="IPR036097">
    <property type="entry name" value="HisK_dim/P_sf"/>
</dbReference>
<dbReference type="InterPro" id="IPR003594">
    <property type="entry name" value="HATPase_dom"/>
</dbReference>
<dbReference type="InterPro" id="IPR003661">
    <property type="entry name" value="HisK_dim/P_dom"/>
</dbReference>
<name>A0A931GGB3_9MICC</name>
<keyword evidence="4" id="KW-1003">Cell membrane</keyword>
<evidence type="ECO:0000256" key="7">
    <source>
        <dbReference type="ARBA" id="ARBA00022692"/>
    </source>
</evidence>
<feature type="transmembrane region" description="Helical" evidence="16">
    <location>
        <begin position="20"/>
        <end position="41"/>
    </location>
</feature>
<dbReference type="EMBL" id="JADOTZ010000001">
    <property type="protein sequence ID" value="MBG6085607.1"/>
    <property type="molecule type" value="Genomic_DNA"/>
</dbReference>
<evidence type="ECO:0000256" key="3">
    <source>
        <dbReference type="ARBA" id="ARBA00012438"/>
    </source>
</evidence>
<evidence type="ECO:0000259" key="18">
    <source>
        <dbReference type="PROSITE" id="PS50885"/>
    </source>
</evidence>
<dbReference type="Pfam" id="PF00512">
    <property type="entry name" value="HisKA"/>
    <property type="match status" value="1"/>
</dbReference>
<keyword evidence="8" id="KW-0547">Nucleotide-binding</keyword>
<organism evidence="19 20">
    <name type="scientific">Zhihengliuella flava</name>
    <dbReference type="NCBI Taxonomy" id="1285193"/>
    <lineage>
        <taxon>Bacteria</taxon>
        <taxon>Bacillati</taxon>
        <taxon>Actinomycetota</taxon>
        <taxon>Actinomycetes</taxon>
        <taxon>Micrococcales</taxon>
        <taxon>Micrococcaceae</taxon>
        <taxon>Zhihengliuella</taxon>
    </lineage>
</organism>
<comment type="catalytic activity">
    <reaction evidence="1">
        <text>ATP + protein L-histidine = ADP + protein N-phospho-L-histidine.</text>
        <dbReference type="EC" id="2.7.13.3"/>
    </reaction>
</comment>
<dbReference type="Proteomes" id="UP000625033">
    <property type="component" value="Unassembled WGS sequence"/>
</dbReference>
<feature type="domain" description="HAMP" evidence="18">
    <location>
        <begin position="218"/>
        <end position="270"/>
    </location>
</feature>
<dbReference type="GO" id="GO:0005886">
    <property type="term" value="C:plasma membrane"/>
    <property type="evidence" value="ECO:0007669"/>
    <property type="project" value="UniProtKB-SubCell"/>
</dbReference>
<proteinExistence type="predicted"/>
<evidence type="ECO:0000256" key="10">
    <source>
        <dbReference type="ARBA" id="ARBA00022840"/>
    </source>
</evidence>
<keyword evidence="10" id="KW-0067">ATP-binding</keyword>